<dbReference type="Pfam" id="PF03865">
    <property type="entry name" value="ShlB"/>
    <property type="match status" value="1"/>
</dbReference>
<dbReference type="InterPro" id="IPR051544">
    <property type="entry name" value="TPS_OM_transporter"/>
</dbReference>
<dbReference type="KEGG" id="afn:Acfer_0706"/>
<evidence type="ECO:0000256" key="1">
    <source>
        <dbReference type="ARBA" id="ARBA00022452"/>
    </source>
</evidence>
<dbReference type="GO" id="GO:0046819">
    <property type="term" value="P:protein secretion by the type V secretion system"/>
    <property type="evidence" value="ECO:0007669"/>
    <property type="project" value="TreeGrafter"/>
</dbReference>
<dbReference type="Gene3D" id="3.10.20.310">
    <property type="entry name" value="membrane protein fhac"/>
    <property type="match status" value="1"/>
</dbReference>
<evidence type="ECO:0000259" key="6">
    <source>
        <dbReference type="Pfam" id="PF08479"/>
    </source>
</evidence>
<keyword evidence="8" id="KW-1185">Reference proteome</keyword>
<reference evidence="7 8" key="1">
    <citation type="journal article" date="2010" name="Stand. Genomic Sci.">
        <title>Complete genome sequence of Acidaminococcus fermentans type strain (VR4).</title>
        <authorList>
            <person name="Chang Y.J."/>
            <person name="Pukall R."/>
            <person name="Saunders E."/>
            <person name="Lapidus A."/>
            <person name="Copeland A."/>
            <person name="Nolan M."/>
            <person name="Glavina Del Rio T."/>
            <person name="Lucas S."/>
            <person name="Chen F."/>
            <person name="Tice H."/>
            <person name="Cheng J.F."/>
            <person name="Han C."/>
            <person name="Detter J.C."/>
            <person name="Bruce D."/>
            <person name="Goodwin L."/>
            <person name="Pitluck S."/>
            <person name="Mikhailova N."/>
            <person name="Liolios K."/>
            <person name="Pati A."/>
            <person name="Ivanova N."/>
            <person name="Mavromatis K."/>
            <person name="Chen A."/>
            <person name="Palaniappan K."/>
            <person name="Land M."/>
            <person name="Hauser L."/>
            <person name="Jeffries C.D."/>
            <person name="Brettin T."/>
            <person name="Rohde M."/>
            <person name="Goker M."/>
            <person name="Bristow J."/>
            <person name="Eisen J.A."/>
            <person name="Markowitz V."/>
            <person name="Hugenholtz P."/>
            <person name="Kyrpides N.C."/>
            <person name="Klenk H.P."/>
        </authorList>
    </citation>
    <scope>NUCLEOTIDE SEQUENCE [LARGE SCALE GENOMIC DNA]</scope>
    <source>
        <strain evidence="8">ATCC 25085 / DSM 20731 / CCUG 9996 / CIP 106432 / VR4</strain>
    </source>
</reference>
<dbReference type="GO" id="GO:0008320">
    <property type="term" value="F:protein transmembrane transporter activity"/>
    <property type="evidence" value="ECO:0007669"/>
    <property type="project" value="TreeGrafter"/>
</dbReference>
<dbReference type="AlphaFoldDB" id="D2RJ46"/>
<organism evidence="7 8">
    <name type="scientific">Acidaminococcus fermentans (strain ATCC 25085 / DSM 20731 / CCUG 9996 / CIP 106432 / VR4)</name>
    <dbReference type="NCBI Taxonomy" id="591001"/>
    <lineage>
        <taxon>Bacteria</taxon>
        <taxon>Bacillati</taxon>
        <taxon>Bacillota</taxon>
        <taxon>Negativicutes</taxon>
        <taxon>Acidaminococcales</taxon>
        <taxon>Acidaminococcaceae</taxon>
        <taxon>Acidaminococcus</taxon>
    </lineage>
</organism>
<dbReference type="EMBL" id="CP001859">
    <property type="protein sequence ID" value="ADB47098.1"/>
    <property type="molecule type" value="Genomic_DNA"/>
</dbReference>
<feature type="domain" description="Haemolysin activator HlyB C-terminal" evidence="5">
    <location>
        <begin position="229"/>
        <end position="523"/>
    </location>
</feature>
<evidence type="ECO:0000313" key="7">
    <source>
        <dbReference type="EMBL" id="ADB47098.1"/>
    </source>
</evidence>
<dbReference type="PANTHER" id="PTHR34597">
    <property type="entry name" value="SLR1661 PROTEIN"/>
    <property type="match status" value="1"/>
</dbReference>
<keyword evidence="1" id="KW-0472">Membrane</keyword>
<evidence type="ECO:0000256" key="4">
    <source>
        <dbReference type="SAM" id="SignalP"/>
    </source>
</evidence>
<feature type="signal peptide" evidence="4">
    <location>
        <begin position="1"/>
        <end position="28"/>
    </location>
</feature>
<dbReference type="OrthoDB" id="596066at2"/>
<feature type="chain" id="PRO_5003036305" evidence="4">
    <location>
        <begin position="29"/>
        <end position="589"/>
    </location>
</feature>
<name>D2RJ46_ACIFV</name>
<dbReference type="HOGENOM" id="CLU_021521_2_2_9"/>
<dbReference type="Pfam" id="PF08479">
    <property type="entry name" value="POTRA_2"/>
    <property type="match status" value="1"/>
</dbReference>
<keyword evidence="1" id="KW-1134">Transmembrane beta strand</keyword>
<dbReference type="GO" id="GO:0098046">
    <property type="term" value="C:type V protein secretion system complex"/>
    <property type="evidence" value="ECO:0007669"/>
    <property type="project" value="TreeGrafter"/>
</dbReference>
<keyword evidence="4" id="KW-0732">Signal</keyword>
<dbReference type="PANTHER" id="PTHR34597:SF1">
    <property type="entry name" value="HEME_HEMOPEXIN TRANSPORTER PROTEIN HUXB"/>
    <property type="match status" value="1"/>
</dbReference>
<dbReference type="GeneID" id="78334464"/>
<dbReference type="Gene3D" id="2.40.160.50">
    <property type="entry name" value="membrane protein fhac: a member of the omp85/tpsb transporter family"/>
    <property type="match status" value="1"/>
</dbReference>
<keyword evidence="2" id="KW-0812">Transmembrane</keyword>
<dbReference type="InterPro" id="IPR013686">
    <property type="entry name" value="Polypept-transport_assoc_ShlB"/>
</dbReference>
<gene>
    <name evidence="7" type="ordered locus">Acfer_0706</name>
</gene>
<sequence>MMRKHWNPMIGAAIALSLGVLPAAVAGAAPSREEAAALRNVRERQSDASMLQNEARNRARAEAQRAAAATGQIAVEETERPKLDLPDTLKVQVNGFRITGQDVIPEPELQALLADKKGQLLTFKDLQEGADILTRYFRGKGYLVAHAYLPVQKINDGIVEYTVTVGTLDGFTINNHTSIHQGALERETNFLKKEKYLTRDNLERAVWLLTDLAGADAKATLQKGSQPGSVHVVLDVDAYKGKQGLFTASNYGSRSMGYNQYSVNYDFLNLAHEGDHLTANLSTSGRKMFDWGLNYTLPVIRDGWRLSAGYNVLSYDLGDEFAQYDGVGHSKVASLGLDYAIRRSRKHNLYAGIRYEHSDIKDEYRKIWNSTYGDKTGDAGVLALYGDDEDPLGATDWRVEYKWGNITNDAFYSDDIYTRWLAGSDRTNGTYHKATGYIQRRQNMNDRTYLLLTARGQYAFSNLDSSEHFYLGGPYGLRAYPTSEGSGDTGYLTRAELRWLLPLKKQDQQLHMAFYLEHGGVWMNHDSSLTPAGEKNHRNLQDVGIGLIWSRYQDWFVRADYAWRLGAEEPVSDTSHKNGHFWLIGGVYF</sequence>
<proteinExistence type="predicted"/>
<accession>D2RJ46</accession>
<feature type="domain" description="Polypeptide-transport-associated ShlB-type" evidence="6">
    <location>
        <begin position="92"/>
        <end position="164"/>
    </location>
</feature>
<dbReference type="Proteomes" id="UP000001902">
    <property type="component" value="Chromosome"/>
</dbReference>
<protein>
    <submittedName>
        <fullName evidence="7">Polypeptide-transport-associated domain protein ShlB-type</fullName>
    </submittedName>
</protein>
<keyword evidence="3" id="KW-0998">Cell outer membrane</keyword>
<dbReference type="STRING" id="591001.Acfer_0706"/>
<dbReference type="RefSeq" id="WP_012938088.1">
    <property type="nucleotide sequence ID" value="NC_013740.1"/>
</dbReference>
<evidence type="ECO:0000256" key="2">
    <source>
        <dbReference type="ARBA" id="ARBA00022692"/>
    </source>
</evidence>
<dbReference type="eggNOG" id="COG2831">
    <property type="taxonomic scope" value="Bacteria"/>
</dbReference>
<evidence type="ECO:0000259" key="5">
    <source>
        <dbReference type="Pfam" id="PF03865"/>
    </source>
</evidence>
<evidence type="ECO:0000256" key="3">
    <source>
        <dbReference type="ARBA" id="ARBA00023237"/>
    </source>
</evidence>
<dbReference type="InterPro" id="IPR005565">
    <property type="entry name" value="Hemolysn_activator_HlyB_C"/>
</dbReference>
<evidence type="ECO:0000313" key="8">
    <source>
        <dbReference type="Proteomes" id="UP000001902"/>
    </source>
</evidence>